<feature type="transmembrane region" description="Helical" evidence="2">
    <location>
        <begin position="24"/>
        <end position="44"/>
    </location>
</feature>
<feature type="compositionally biased region" description="Basic and acidic residues" evidence="1">
    <location>
        <begin position="377"/>
        <end position="388"/>
    </location>
</feature>
<dbReference type="STRING" id="686832.A0A0C3BDS1"/>
<gene>
    <name evidence="3" type="ORF">M413DRAFT_449991</name>
</gene>
<dbReference type="HOGENOM" id="CLU_262737_0_0_1"/>
<feature type="region of interest" description="Disordered" evidence="1">
    <location>
        <begin position="1"/>
        <end position="20"/>
    </location>
</feature>
<feature type="compositionally biased region" description="Polar residues" evidence="1">
    <location>
        <begin position="758"/>
        <end position="776"/>
    </location>
</feature>
<feature type="compositionally biased region" description="Basic residues" evidence="1">
    <location>
        <begin position="278"/>
        <end position="287"/>
    </location>
</feature>
<feature type="compositionally biased region" description="Low complexity" evidence="1">
    <location>
        <begin position="541"/>
        <end position="551"/>
    </location>
</feature>
<accession>A0A0C3BDS1</accession>
<organism evidence="3 4">
    <name type="scientific">Hebeloma cylindrosporum</name>
    <dbReference type="NCBI Taxonomy" id="76867"/>
    <lineage>
        <taxon>Eukaryota</taxon>
        <taxon>Fungi</taxon>
        <taxon>Dikarya</taxon>
        <taxon>Basidiomycota</taxon>
        <taxon>Agaricomycotina</taxon>
        <taxon>Agaricomycetes</taxon>
        <taxon>Agaricomycetidae</taxon>
        <taxon>Agaricales</taxon>
        <taxon>Agaricineae</taxon>
        <taxon>Hymenogastraceae</taxon>
        <taxon>Hebeloma</taxon>
    </lineage>
</organism>
<feature type="compositionally biased region" description="Basic and acidic residues" evidence="1">
    <location>
        <begin position="640"/>
        <end position="706"/>
    </location>
</feature>
<feature type="region of interest" description="Disordered" evidence="1">
    <location>
        <begin position="598"/>
        <end position="621"/>
    </location>
</feature>
<feature type="compositionally biased region" description="Polar residues" evidence="1">
    <location>
        <begin position="741"/>
        <end position="750"/>
    </location>
</feature>
<dbReference type="AlphaFoldDB" id="A0A0C3BDS1"/>
<feature type="compositionally biased region" description="Low complexity" evidence="1">
    <location>
        <begin position="1008"/>
        <end position="1036"/>
    </location>
</feature>
<evidence type="ECO:0000313" key="3">
    <source>
        <dbReference type="EMBL" id="KIM34950.1"/>
    </source>
</evidence>
<feature type="compositionally biased region" description="Low complexity" evidence="1">
    <location>
        <begin position="599"/>
        <end position="613"/>
    </location>
</feature>
<dbReference type="Proteomes" id="UP000053424">
    <property type="component" value="Unassembled WGS sequence"/>
</dbReference>
<evidence type="ECO:0000313" key="4">
    <source>
        <dbReference type="Proteomes" id="UP000053424"/>
    </source>
</evidence>
<keyword evidence="2" id="KW-0812">Transmembrane</keyword>
<keyword evidence="2" id="KW-1133">Transmembrane helix</keyword>
<feature type="compositionally biased region" description="Polar residues" evidence="1">
    <location>
        <begin position="713"/>
        <end position="725"/>
    </location>
</feature>
<proteinExistence type="predicted"/>
<feature type="compositionally biased region" description="Basic and acidic residues" evidence="1">
    <location>
        <begin position="231"/>
        <end position="240"/>
    </location>
</feature>
<feature type="compositionally biased region" description="Low complexity" evidence="1">
    <location>
        <begin position="960"/>
        <end position="987"/>
    </location>
</feature>
<feature type="compositionally biased region" description="Polar residues" evidence="1">
    <location>
        <begin position="1072"/>
        <end position="1123"/>
    </location>
</feature>
<feature type="compositionally biased region" description="Basic residues" evidence="1">
    <location>
        <begin position="350"/>
        <end position="362"/>
    </location>
</feature>
<dbReference type="EMBL" id="KN831841">
    <property type="protein sequence ID" value="KIM34950.1"/>
    <property type="molecule type" value="Genomic_DNA"/>
</dbReference>
<feature type="compositionally biased region" description="Low complexity" evidence="1">
    <location>
        <begin position="1138"/>
        <end position="1158"/>
    </location>
</feature>
<feature type="region of interest" description="Disordered" evidence="1">
    <location>
        <begin position="88"/>
        <end position="145"/>
    </location>
</feature>
<name>A0A0C3BDS1_HEBCY</name>
<feature type="compositionally biased region" description="Polar residues" evidence="1">
    <location>
        <begin position="1189"/>
        <end position="1200"/>
    </location>
</feature>
<reference evidence="4" key="2">
    <citation type="submission" date="2015-01" db="EMBL/GenBank/DDBJ databases">
        <title>Evolutionary Origins and Diversification of the Mycorrhizal Mutualists.</title>
        <authorList>
            <consortium name="DOE Joint Genome Institute"/>
            <consortium name="Mycorrhizal Genomics Consortium"/>
            <person name="Kohler A."/>
            <person name="Kuo A."/>
            <person name="Nagy L.G."/>
            <person name="Floudas D."/>
            <person name="Copeland A."/>
            <person name="Barry K.W."/>
            <person name="Cichocki N."/>
            <person name="Veneault-Fourrey C."/>
            <person name="LaButti K."/>
            <person name="Lindquist E.A."/>
            <person name="Lipzen A."/>
            <person name="Lundell T."/>
            <person name="Morin E."/>
            <person name="Murat C."/>
            <person name="Riley R."/>
            <person name="Ohm R."/>
            <person name="Sun H."/>
            <person name="Tunlid A."/>
            <person name="Henrissat B."/>
            <person name="Grigoriev I.V."/>
            <person name="Hibbett D.S."/>
            <person name="Martin F."/>
        </authorList>
    </citation>
    <scope>NUCLEOTIDE SEQUENCE [LARGE SCALE GENOMIC DNA]</scope>
    <source>
        <strain evidence="4">h7</strain>
    </source>
</reference>
<feature type="compositionally biased region" description="Low complexity" evidence="1">
    <location>
        <begin position="414"/>
        <end position="428"/>
    </location>
</feature>
<feature type="compositionally biased region" description="Acidic residues" evidence="1">
    <location>
        <begin position="300"/>
        <end position="311"/>
    </location>
</feature>
<reference evidence="3 4" key="1">
    <citation type="submission" date="2014-04" db="EMBL/GenBank/DDBJ databases">
        <authorList>
            <consortium name="DOE Joint Genome Institute"/>
            <person name="Kuo A."/>
            <person name="Gay G."/>
            <person name="Dore J."/>
            <person name="Kohler A."/>
            <person name="Nagy L.G."/>
            <person name="Floudas D."/>
            <person name="Copeland A."/>
            <person name="Barry K.W."/>
            <person name="Cichocki N."/>
            <person name="Veneault-Fourrey C."/>
            <person name="LaButti K."/>
            <person name="Lindquist E.A."/>
            <person name="Lipzen A."/>
            <person name="Lundell T."/>
            <person name="Morin E."/>
            <person name="Murat C."/>
            <person name="Sun H."/>
            <person name="Tunlid A."/>
            <person name="Henrissat B."/>
            <person name="Grigoriev I.V."/>
            <person name="Hibbett D.S."/>
            <person name="Martin F."/>
            <person name="Nordberg H.P."/>
            <person name="Cantor M.N."/>
            <person name="Hua S.X."/>
        </authorList>
    </citation>
    <scope>NUCLEOTIDE SEQUENCE [LARGE SCALE GENOMIC DNA]</scope>
    <source>
        <strain evidence="4">h7</strain>
    </source>
</reference>
<keyword evidence="2" id="KW-0472">Membrane</keyword>
<feature type="compositionally biased region" description="Polar residues" evidence="1">
    <location>
        <begin position="936"/>
        <end position="959"/>
    </location>
</feature>
<feature type="compositionally biased region" description="Polar residues" evidence="1">
    <location>
        <begin position="892"/>
        <end position="902"/>
    </location>
</feature>
<feature type="compositionally biased region" description="Low complexity" evidence="1">
    <location>
        <begin position="869"/>
        <end position="883"/>
    </location>
</feature>
<feature type="compositionally biased region" description="Acidic residues" evidence="1">
    <location>
        <begin position="334"/>
        <end position="345"/>
    </location>
</feature>
<feature type="compositionally biased region" description="Pro residues" evidence="1">
    <location>
        <begin position="99"/>
        <end position="108"/>
    </location>
</feature>
<feature type="compositionally biased region" description="Low complexity" evidence="1">
    <location>
        <begin position="1050"/>
        <end position="1071"/>
    </location>
</feature>
<protein>
    <submittedName>
        <fullName evidence="3">Uncharacterized protein</fullName>
    </submittedName>
</protein>
<feature type="compositionally biased region" description="Low complexity" evidence="1">
    <location>
        <begin position="777"/>
        <end position="801"/>
    </location>
</feature>
<evidence type="ECO:0000256" key="2">
    <source>
        <dbReference type="SAM" id="Phobius"/>
    </source>
</evidence>
<feature type="region of interest" description="Disordered" evidence="1">
    <location>
        <begin position="180"/>
        <end position="439"/>
    </location>
</feature>
<feature type="compositionally biased region" description="Low complexity" evidence="1">
    <location>
        <begin position="1169"/>
        <end position="1184"/>
    </location>
</feature>
<evidence type="ECO:0000256" key="1">
    <source>
        <dbReference type="SAM" id="MobiDB-lite"/>
    </source>
</evidence>
<feature type="region of interest" description="Disordered" evidence="1">
    <location>
        <begin position="532"/>
        <end position="559"/>
    </location>
</feature>
<feature type="compositionally biased region" description="Acidic residues" evidence="1">
    <location>
        <begin position="241"/>
        <end position="254"/>
    </location>
</feature>
<feature type="compositionally biased region" description="Low complexity" evidence="1">
    <location>
        <begin position="726"/>
        <end position="740"/>
    </location>
</feature>
<feature type="region of interest" description="Disordered" evidence="1">
    <location>
        <begin position="640"/>
        <end position="1206"/>
    </location>
</feature>
<keyword evidence="4" id="KW-1185">Reference proteome</keyword>
<feature type="compositionally biased region" description="Low complexity" evidence="1">
    <location>
        <begin position="903"/>
        <end position="927"/>
    </location>
</feature>
<sequence>MEYDSSDILGHRTMPTTKGKRQGGFSFGRAFFLCVVLLAIYLFAKRVWKRYTRYREQGYKLATRRRHGIPDSDLRPFNVAYSEAMAKAREEELRRQPRPKPIPRPQPAPVDQRAAQLEQSLRQRSAVAHPPEAGSRNSVIPIPGGYSTGSYLPPLPARTSLADGDPRTLQGVVDRYNHRLPIGQPALPSHNGVSREGLARRGGYSNIEDADTASDEERRKRGPEGVQDDEHEAKKSKVEGDELIDGDEDAEFEEFAPKRGSKRAMREEEDIEEVAGSKKSRGKRARKVSNEKKGQIDQSMDVDDDEEADEITELKSTIRGKKRDRAEAGSTFGGDDDESASEIEEGDSKARRRRRKRRTVAKRKSEATYLRGKKRDRIGEEDVSDHGSAESSPDVKATRKRKGRRSSNLEQLASKSDVSMDSSTTSSKGKVRKIGDEWESNGIKYKIGPNYQRLRQALVRKARQKFVMPRDSQHPDREANHQIYVETWLTEEEYQDAKSKQLLAWQEPPPRSPEAPEKLSLNISDTVPFPPSSTGKNLLWSTSTNSTPTSSGLDGLPESGRIKNYRHSIATSVGLPINPFATSQVPTAKRIASTTRANSLVSSISGSPGLSDSTNGSPRMPHKVFSKWEKQELEAQAMMKMREANRKKELEKEARLKEERERAERAAAEKLRIERERLEREERERAEKERQQREAAEAERKAKEAQKAPPPSITVTAPSSDNIGQPPSTTGSGPSGFFSTNIPNSSTPSAPSLFAQKPENTPFSQPSGFNKPAEQNPSSSSQPSGSAQPSTGSSNFFTSSSAPAAGKPNFFSPNPEPKKEGAEGASAGASLFSRMGPPANPEPPKSTTQPAANPIFSFKPAGQAASNNTSSPFAAPQAASSTPAAPPTTTPKFNFSAFSNKNAAPASDAAATAKSTPTSAFPSTTSTLNGALGSDQKGSSQSTPAAFSFKQPTTPASAINSNNFNATTTPSTTPAGSTTTSTTPAAPKFSFTGFSSNQNKEPAKSSFGTTTTPSAFGNTTTTTTPSPFGSTTTPSPFGNPPNQNKEPVKSAFSATSSGPSPFGSSTTPSAFGNNSAPSPFGSNTNTQSAFSSNAGSGPSPFGATTAQTQNVFGGSSNTATANKSAEAPKSQFGFNGFNAASSAAPAPATNTTTTTPAPLFSFGNTNSQTPAAAPAAATTTPAAPKFSFNFGQSAGSTTPKTPFGGQ</sequence>
<dbReference type="OrthoDB" id="9451547at2759"/>